<gene>
    <name evidence="2" type="ORF">GII36_00180</name>
</gene>
<keyword evidence="3" id="KW-1185">Reference proteome</keyword>
<keyword evidence="1" id="KW-0812">Transmembrane</keyword>
<evidence type="ECO:0000313" key="3">
    <source>
        <dbReference type="Proteomes" id="UP001059824"/>
    </source>
</evidence>
<proteinExistence type="predicted"/>
<dbReference type="PANTHER" id="PTHR43471">
    <property type="entry name" value="ABC TRANSPORTER PERMEASE"/>
    <property type="match status" value="1"/>
</dbReference>
<evidence type="ECO:0000313" key="2">
    <source>
        <dbReference type="EMBL" id="QHN42280.1"/>
    </source>
</evidence>
<feature type="transmembrane region" description="Helical" evidence="1">
    <location>
        <begin position="191"/>
        <end position="210"/>
    </location>
</feature>
<dbReference type="GO" id="GO:0140359">
    <property type="term" value="F:ABC-type transporter activity"/>
    <property type="evidence" value="ECO:0007669"/>
    <property type="project" value="InterPro"/>
</dbReference>
<sequence length="298" mass="33126">MFAATIRHEIKAARRERLPQLILIVFLFMVAAASFIGWLTHETVTSVYNEALRQGATTQPNPFLQIPQLDPVKNVVIYMALIGALFAVLIGVRSSVRDRKSRVLDLVFSRPVSKRQYVAARFIGMAIWLGVITVIAAVLTWLSLWIVQGHATSLGNTGRLLAFFALSWLFLLPFMALGMMSGMRAKGETTALLVPILVWALVTFVVPQFGTAEEPISFLNPVPAQPASEGAFFQINHQVLQPFSFTDHYKELSAASLHFTDDHDTTRQMLEFALIVGVTVVPLLVCAPQLMRKGELYE</sequence>
<dbReference type="Proteomes" id="UP001059824">
    <property type="component" value="Chromosome"/>
</dbReference>
<name>A0A857MNL2_9BACT</name>
<dbReference type="EMBL" id="CP045921">
    <property type="protein sequence ID" value="QHN42280.1"/>
    <property type="molecule type" value="Genomic_DNA"/>
</dbReference>
<feature type="transmembrane region" description="Helical" evidence="1">
    <location>
        <begin position="21"/>
        <end position="40"/>
    </location>
</feature>
<protein>
    <submittedName>
        <fullName evidence="2">ABC transporter permease subunit</fullName>
    </submittedName>
</protein>
<feature type="transmembrane region" description="Helical" evidence="1">
    <location>
        <begin position="122"/>
        <end position="148"/>
    </location>
</feature>
<feature type="transmembrane region" description="Helical" evidence="1">
    <location>
        <begin position="75"/>
        <end position="92"/>
    </location>
</feature>
<organism evidence="2 3">
    <name type="scientific">Candidatus Mycosynbacter amalyticus</name>
    <dbReference type="NCBI Taxonomy" id="2665156"/>
    <lineage>
        <taxon>Bacteria</taxon>
        <taxon>Candidatus Saccharimonadota</taxon>
        <taxon>Candidatus Saccharimonadota incertae sedis</taxon>
        <taxon>Candidatus Mycosynbacter</taxon>
    </lineage>
</organism>
<dbReference type="GO" id="GO:0005886">
    <property type="term" value="C:plasma membrane"/>
    <property type="evidence" value="ECO:0007669"/>
    <property type="project" value="UniProtKB-SubCell"/>
</dbReference>
<dbReference type="KEGG" id="mama:GII36_00180"/>
<dbReference type="AlphaFoldDB" id="A0A857MNL2"/>
<keyword evidence="1" id="KW-0472">Membrane</keyword>
<accession>A0A857MNL2</accession>
<dbReference type="Pfam" id="PF12679">
    <property type="entry name" value="ABC2_membrane_2"/>
    <property type="match status" value="1"/>
</dbReference>
<evidence type="ECO:0000256" key="1">
    <source>
        <dbReference type="SAM" id="Phobius"/>
    </source>
</evidence>
<dbReference type="RefSeq" id="WP_260763503.1">
    <property type="nucleotide sequence ID" value="NZ_CP045921.1"/>
</dbReference>
<reference evidence="2" key="1">
    <citation type="journal article" date="2021" name="Nat. Microbiol.">
        <title>Cocultivation of an ultrasmall environmental parasitic bacterium with lytic ability against bacteria associated with wastewater foams.</title>
        <authorList>
            <person name="Batinovic S."/>
            <person name="Rose J.J.A."/>
            <person name="Ratcliffe J."/>
            <person name="Seviour R.J."/>
            <person name="Petrovski S."/>
        </authorList>
    </citation>
    <scope>NUCLEOTIDE SEQUENCE</scope>
    <source>
        <strain evidence="2">JR1</strain>
    </source>
</reference>
<feature type="transmembrane region" description="Helical" evidence="1">
    <location>
        <begin position="272"/>
        <end position="291"/>
    </location>
</feature>
<feature type="transmembrane region" description="Helical" evidence="1">
    <location>
        <begin position="160"/>
        <end position="179"/>
    </location>
</feature>
<keyword evidence="1" id="KW-1133">Transmembrane helix</keyword>